<dbReference type="InterPro" id="IPR005247">
    <property type="entry name" value="YbhB_YbcL/LppC-like"/>
</dbReference>
<dbReference type="PANTHER" id="PTHR30289:SF1">
    <property type="entry name" value="PEBP (PHOSPHATIDYLETHANOLAMINE-BINDING PROTEIN) FAMILY PROTEIN"/>
    <property type="match status" value="1"/>
</dbReference>
<dbReference type="RefSeq" id="WP_163230401.1">
    <property type="nucleotide sequence ID" value="NZ_BMLD01000005.1"/>
</dbReference>
<name>A0ABU1MV36_9CAUL</name>
<dbReference type="GO" id="GO:0004860">
    <property type="term" value="F:protein kinase inhibitor activity"/>
    <property type="evidence" value="ECO:0007669"/>
    <property type="project" value="UniProtKB-KW"/>
</dbReference>
<gene>
    <name evidence="2" type="ORF">J2800_000261</name>
</gene>
<comment type="caution">
    <text evidence="2">The sequence shown here is derived from an EMBL/GenBank/DDBJ whole genome shotgun (WGS) entry which is preliminary data.</text>
</comment>
<dbReference type="SUPFAM" id="SSF49777">
    <property type="entry name" value="PEBP-like"/>
    <property type="match status" value="1"/>
</dbReference>
<dbReference type="EMBL" id="JAVDRL010000001">
    <property type="protein sequence ID" value="MDR6529546.1"/>
    <property type="molecule type" value="Genomic_DNA"/>
</dbReference>
<sequence>MLEKIPRGLGHALRGVRAGFETIASETPALSGIEDVIALESPAFEDGGSIPPRHTADGEGLSPPLSWSAPPPTSKALVLLVEDPDAPSPEPLVHLLAWDLPPTLRTLPEGQFASPDHGGLDEVLGRNAYLRAAWLPPDPPRGHGPHLYVFQIFALAERLNFDGHPGRSRVLAGMEGRVLAKGLLLGTYERP</sequence>
<proteinExistence type="predicted"/>
<dbReference type="NCBIfam" id="TIGR00481">
    <property type="entry name" value="YbhB/YbcL family Raf kinase inhibitor-like protein"/>
    <property type="match status" value="1"/>
</dbReference>
<evidence type="ECO:0000313" key="2">
    <source>
        <dbReference type="EMBL" id="MDR6529546.1"/>
    </source>
</evidence>
<dbReference type="CDD" id="cd00865">
    <property type="entry name" value="PEBP_bact_arch"/>
    <property type="match status" value="1"/>
</dbReference>
<dbReference type="Pfam" id="PF01161">
    <property type="entry name" value="PBP"/>
    <property type="match status" value="1"/>
</dbReference>
<reference evidence="2 3" key="1">
    <citation type="submission" date="2023-07" db="EMBL/GenBank/DDBJ databases">
        <title>Sorghum-associated microbial communities from plants grown in Nebraska, USA.</title>
        <authorList>
            <person name="Schachtman D."/>
        </authorList>
    </citation>
    <scope>NUCLEOTIDE SEQUENCE [LARGE SCALE GENOMIC DNA]</scope>
    <source>
        <strain evidence="2 3">DS2154</strain>
    </source>
</reference>
<evidence type="ECO:0000256" key="1">
    <source>
        <dbReference type="SAM" id="MobiDB-lite"/>
    </source>
</evidence>
<organism evidence="2 3">
    <name type="scientific">Caulobacter rhizosphaerae</name>
    <dbReference type="NCBI Taxonomy" id="2010972"/>
    <lineage>
        <taxon>Bacteria</taxon>
        <taxon>Pseudomonadati</taxon>
        <taxon>Pseudomonadota</taxon>
        <taxon>Alphaproteobacteria</taxon>
        <taxon>Caulobacterales</taxon>
        <taxon>Caulobacteraceae</taxon>
        <taxon>Caulobacter</taxon>
    </lineage>
</organism>
<dbReference type="Proteomes" id="UP001262754">
    <property type="component" value="Unassembled WGS sequence"/>
</dbReference>
<accession>A0ABU1MV36</accession>
<protein>
    <submittedName>
        <fullName evidence="2">Raf kinase inhibitor-like YbhB/YbcL family protein</fullName>
    </submittedName>
</protein>
<dbReference type="InterPro" id="IPR036610">
    <property type="entry name" value="PEBP-like_sf"/>
</dbReference>
<feature type="region of interest" description="Disordered" evidence="1">
    <location>
        <begin position="44"/>
        <end position="68"/>
    </location>
</feature>
<evidence type="ECO:0000313" key="3">
    <source>
        <dbReference type="Proteomes" id="UP001262754"/>
    </source>
</evidence>
<keyword evidence="3" id="KW-1185">Reference proteome</keyword>
<dbReference type="PANTHER" id="PTHR30289">
    <property type="entry name" value="UNCHARACTERIZED PROTEIN YBCL-RELATED"/>
    <property type="match status" value="1"/>
</dbReference>
<dbReference type="Gene3D" id="3.90.280.10">
    <property type="entry name" value="PEBP-like"/>
    <property type="match status" value="1"/>
</dbReference>
<dbReference type="InterPro" id="IPR008914">
    <property type="entry name" value="PEBP"/>
</dbReference>
<keyword evidence="2" id="KW-0649">Protein kinase inhibitor</keyword>